<proteinExistence type="predicted"/>
<reference evidence="2 3" key="1">
    <citation type="submission" date="2018-04" db="EMBL/GenBank/DDBJ databases">
        <title>Adhaeribacter sp. HMF7616 genome sequencing and assembly.</title>
        <authorList>
            <person name="Kang H."/>
            <person name="Kang J."/>
            <person name="Cha I."/>
            <person name="Kim H."/>
            <person name="Joh K."/>
        </authorList>
    </citation>
    <scope>NUCLEOTIDE SEQUENCE [LARGE SCALE GENOMIC DNA]</scope>
    <source>
        <strain evidence="2 3">HMF7616</strain>
    </source>
</reference>
<protein>
    <submittedName>
        <fullName evidence="2">Uncharacterized protein</fullName>
    </submittedName>
</protein>
<keyword evidence="1" id="KW-1133">Transmembrane helix</keyword>
<feature type="transmembrane region" description="Helical" evidence="1">
    <location>
        <begin position="360"/>
        <end position="389"/>
    </location>
</feature>
<keyword evidence="1" id="KW-0472">Membrane</keyword>
<dbReference type="EMBL" id="QASA01000001">
    <property type="protein sequence ID" value="RDC66452.1"/>
    <property type="molecule type" value="Genomic_DNA"/>
</dbReference>
<name>A0A369QQ69_9BACT</name>
<organism evidence="2 3">
    <name type="scientific">Adhaeribacter pallidiroseus</name>
    <dbReference type="NCBI Taxonomy" id="2072847"/>
    <lineage>
        <taxon>Bacteria</taxon>
        <taxon>Pseudomonadati</taxon>
        <taxon>Bacteroidota</taxon>
        <taxon>Cytophagia</taxon>
        <taxon>Cytophagales</taxon>
        <taxon>Hymenobacteraceae</taxon>
        <taxon>Adhaeribacter</taxon>
    </lineage>
</organism>
<sequence>MLFLFVSFLVQRIFNLNIILNARMRQLDVSLLKPEVKNRVLLIALPDAPDIIEIIKSKSANPADVKIIEYDFAEEDFAAKPYNMQSVSEKESIVILAKNFDYDPFSEASLKLKIAFLQKLNALEKVKIVLQLSRHPDCWEDKLKEEERKEAQELPDLTYVLLLQQFLDNLILYNKIFEPLQGFKEISFFNDRYVADNKEYLIRVIEEECNAVNHLKQFKEPMKNYVISHCQSKNINREDIILRLKSLAQLYYRGIWSACTEEEHYFLYDMAQDGLVNTKNLSVLSSLLGKGLLLAEDTVKLKIMNDSFRSFVLTEVNPEEALRYERKNSRGSKWELYRTPLILILLGVASFIFFTQKESWANIITIITAVSTILTILPRLGFLVPAFLIPKESK</sequence>
<evidence type="ECO:0000256" key="1">
    <source>
        <dbReference type="SAM" id="Phobius"/>
    </source>
</evidence>
<accession>A0A369QQ69</accession>
<comment type="caution">
    <text evidence="2">The sequence shown here is derived from an EMBL/GenBank/DDBJ whole genome shotgun (WGS) entry which is preliminary data.</text>
</comment>
<feature type="transmembrane region" description="Helical" evidence="1">
    <location>
        <begin position="336"/>
        <end position="354"/>
    </location>
</feature>
<dbReference type="Proteomes" id="UP000253919">
    <property type="component" value="Unassembled WGS sequence"/>
</dbReference>
<keyword evidence="1" id="KW-0812">Transmembrane</keyword>
<dbReference type="AlphaFoldDB" id="A0A369QQ69"/>
<evidence type="ECO:0000313" key="2">
    <source>
        <dbReference type="EMBL" id="RDC66452.1"/>
    </source>
</evidence>
<evidence type="ECO:0000313" key="3">
    <source>
        <dbReference type="Proteomes" id="UP000253919"/>
    </source>
</evidence>
<gene>
    <name evidence="2" type="ORF">AHMF7616_05083</name>
</gene>
<keyword evidence="3" id="KW-1185">Reference proteome</keyword>